<name>A0AA36JI79_9DINO</name>
<evidence type="ECO:0000313" key="1">
    <source>
        <dbReference type="EMBL" id="CAJ1406698.1"/>
    </source>
</evidence>
<feature type="non-terminal residue" evidence="1">
    <location>
        <position position="1"/>
    </location>
</feature>
<comment type="caution">
    <text evidence="1">The sequence shown here is derived from an EMBL/GenBank/DDBJ whole genome shotgun (WGS) entry which is preliminary data.</text>
</comment>
<gene>
    <name evidence="1" type="ORF">EVOR1521_LOCUS28592</name>
</gene>
<evidence type="ECO:0000313" key="2">
    <source>
        <dbReference type="Proteomes" id="UP001178507"/>
    </source>
</evidence>
<accession>A0AA36JI79</accession>
<dbReference type="Proteomes" id="UP001178507">
    <property type="component" value="Unassembled WGS sequence"/>
</dbReference>
<protein>
    <submittedName>
        <fullName evidence="1">Uncharacterized protein</fullName>
    </submittedName>
</protein>
<feature type="non-terminal residue" evidence="1">
    <location>
        <position position="67"/>
    </location>
</feature>
<sequence>VLSHVITLLGACYVASRAHRSAQLGKAAFSGKPVVHMTIVQDPANNESFEVREAAYREFLSKCPATC</sequence>
<dbReference type="EMBL" id="CAUJNA010003641">
    <property type="protein sequence ID" value="CAJ1406698.1"/>
    <property type="molecule type" value="Genomic_DNA"/>
</dbReference>
<keyword evidence="2" id="KW-1185">Reference proteome</keyword>
<reference evidence="1" key="1">
    <citation type="submission" date="2023-08" db="EMBL/GenBank/DDBJ databases">
        <authorList>
            <person name="Chen Y."/>
            <person name="Shah S."/>
            <person name="Dougan E. K."/>
            <person name="Thang M."/>
            <person name="Chan C."/>
        </authorList>
    </citation>
    <scope>NUCLEOTIDE SEQUENCE</scope>
</reference>
<proteinExistence type="predicted"/>
<dbReference type="AlphaFoldDB" id="A0AA36JI79"/>
<organism evidence="1 2">
    <name type="scientific">Effrenium voratum</name>
    <dbReference type="NCBI Taxonomy" id="2562239"/>
    <lineage>
        <taxon>Eukaryota</taxon>
        <taxon>Sar</taxon>
        <taxon>Alveolata</taxon>
        <taxon>Dinophyceae</taxon>
        <taxon>Suessiales</taxon>
        <taxon>Symbiodiniaceae</taxon>
        <taxon>Effrenium</taxon>
    </lineage>
</organism>